<name>A0ABW8VB28_9PROT</name>
<gene>
    <name evidence="1" type="ORF">ACJ41P_20815</name>
</gene>
<accession>A0ABW8VB28</accession>
<evidence type="ECO:0000313" key="2">
    <source>
        <dbReference type="Proteomes" id="UP001628281"/>
    </source>
</evidence>
<organism evidence="1 2">
    <name type="scientific">Azospirillum argentinense</name>
    <dbReference type="NCBI Taxonomy" id="2970906"/>
    <lineage>
        <taxon>Bacteria</taxon>
        <taxon>Pseudomonadati</taxon>
        <taxon>Pseudomonadota</taxon>
        <taxon>Alphaproteobacteria</taxon>
        <taxon>Rhodospirillales</taxon>
        <taxon>Azospirillaceae</taxon>
        <taxon>Azospirillum</taxon>
    </lineage>
</organism>
<dbReference type="Proteomes" id="UP001628281">
    <property type="component" value="Unassembled WGS sequence"/>
</dbReference>
<keyword evidence="2" id="KW-1185">Reference proteome</keyword>
<sequence length="382" mass="44205">MVNRNKRRELKKKRLFLPKFSDGKNREKEHTGFFSSIKMRFSFFTVVLTSIATIFGGVVAIKDFDQVKRVLLDKANDITLFVYHLIGEECKCTIGPGLALGNNFMHVVHVGFPFKKFKDTFPDTIICFPVPVGLSNQTEAPIKDGELTFLITSEDELGNRIDHDKSTPCDSEMDLSRLGVREGLKRDVVVQFGNYIVRYALPDNRNKEMIVLQFHYDYKESAPIYHSWDNARIGIGNYTIKTNISTEENKREFLFFVVTHDVEDSDELLARAVFSDEYFVKKLIYDRTVFGDIACWVASFGSFLDSMCPYKYEASVIHYEPYLYKGDTARARPVSWDRRAIIAMSWEATIDKVMLGDGYKNNFREKYIDNYKQIVEGIRQMK</sequence>
<protein>
    <submittedName>
        <fullName evidence="1">Uncharacterized protein</fullName>
    </submittedName>
</protein>
<reference evidence="1 2" key="1">
    <citation type="submission" date="2024-11" db="EMBL/GenBank/DDBJ databases">
        <title>Draft genome sequences of two bacteria associated to sugarcane roots in Colombia.</title>
        <authorList>
            <person name="Pardo-Diaz S."/>
            <person name="Masmela-Mendoza J."/>
            <person name="Delgadillo-Duran P."/>
            <person name="Bautista E.J."/>
            <person name="Rojas-Tapias D.F."/>
        </authorList>
    </citation>
    <scope>NUCLEOTIDE SEQUENCE [LARGE SCALE GENOMIC DNA]</scope>
    <source>
        <strain evidence="1 2">Ap18</strain>
    </source>
</reference>
<evidence type="ECO:0000313" key="1">
    <source>
        <dbReference type="EMBL" id="MFL7903590.1"/>
    </source>
</evidence>
<dbReference type="RefSeq" id="WP_407824950.1">
    <property type="nucleotide sequence ID" value="NZ_JBJLSN010000034.1"/>
</dbReference>
<dbReference type="EMBL" id="JBJLSN010000034">
    <property type="protein sequence ID" value="MFL7903590.1"/>
    <property type="molecule type" value="Genomic_DNA"/>
</dbReference>
<proteinExistence type="predicted"/>
<comment type="caution">
    <text evidence="1">The sequence shown here is derived from an EMBL/GenBank/DDBJ whole genome shotgun (WGS) entry which is preliminary data.</text>
</comment>